<comment type="caution">
    <text evidence="1">The sequence shown here is derived from an EMBL/GenBank/DDBJ whole genome shotgun (WGS) entry which is preliminary data.</text>
</comment>
<dbReference type="EMBL" id="JADBEM010000001">
    <property type="protein sequence ID" value="MBE1606451.1"/>
    <property type="molecule type" value="Genomic_DNA"/>
</dbReference>
<protein>
    <submittedName>
        <fullName evidence="1">Uncharacterized protein</fullName>
    </submittedName>
</protein>
<dbReference type="Proteomes" id="UP000638648">
    <property type="component" value="Unassembled WGS sequence"/>
</dbReference>
<gene>
    <name evidence="1" type="ORF">HEB94_003299</name>
</gene>
<reference evidence="1" key="1">
    <citation type="submission" date="2020-10" db="EMBL/GenBank/DDBJ databases">
        <title>Sequencing the genomes of 1000 actinobacteria strains.</title>
        <authorList>
            <person name="Klenk H.-P."/>
        </authorList>
    </citation>
    <scope>NUCLEOTIDE SEQUENCE</scope>
    <source>
        <strain evidence="1">DSM 45354</strain>
    </source>
</reference>
<evidence type="ECO:0000313" key="1">
    <source>
        <dbReference type="EMBL" id="MBE1606451.1"/>
    </source>
</evidence>
<accession>A0A927RIR0</accession>
<organism evidence="1 2">
    <name type="scientific">Actinopolymorpha pittospori</name>
    <dbReference type="NCBI Taxonomy" id="648752"/>
    <lineage>
        <taxon>Bacteria</taxon>
        <taxon>Bacillati</taxon>
        <taxon>Actinomycetota</taxon>
        <taxon>Actinomycetes</taxon>
        <taxon>Propionibacteriales</taxon>
        <taxon>Actinopolymorphaceae</taxon>
        <taxon>Actinopolymorpha</taxon>
    </lineage>
</organism>
<proteinExistence type="predicted"/>
<dbReference type="AlphaFoldDB" id="A0A927RIR0"/>
<keyword evidence="2" id="KW-1185">Reference proteome</keyword>
<dbReference type="RefSeq" id="WP_192750574.1">
    <property type="nucleotide sequence ID" value="NZ_BAABJL010000147.1"/>
</dbReference>
<evidence type="ECO:0000313" key="2">
    <source>
        <dbReference type="Proteomes" id="UP000638648"/>
    </source>
</evidence>
<sequence>MRPRRQVRWILCAVAVWIVSWGSAWRVVVDLNDPYPDGWYLTDAPPPRPLIDERHEVQDELDPAEGPLMALPMELPPGYGLPEEYSATSEYHARGFAGEFILGKDERALARHAHIPPATNGTGIRTGMESWWSDPGSVSLCVEYADGGESWCPALPGRDLVRTVGSVRVVIEIGADAPPGTREAWQPIKFTTDLDEVSWLH</sequence>
<name>A0A927RIR0_9ACTN</name>